<reference evidence="3" key="1">
    <citation type="journal article" date="2019" name="Int. J. Syst. Evol. Microbiol.">
        <title>The Global Catalogue of Microorganisms (GCM) 10K type strain sequencing project: providing services to taxonomists for standard genome sequencing and annotation.</title>
        <authorList>
            <consortium name="The Broad Institute Genomics Platform"/>
            <consortium name="The Broad Institute Genome Sequencing Center for Infectious Disease"/>
            <person name="Wu L."/>
            <person name="Ma J."/>
        </authorList>
    </citation>
    <scope>NUCLEOTIDE SEQUENCE [LARGE SCALE GENOMIC DNA]</scope>
    <source>
        <strain evidence="3">JCM 18956</strain>
    </source>
</reference>
<dbReference type="Gene3D" id="3.40.50.1000">
    <property type="entry name" value="HAD superfamily/HAD-like"/>
    <property type="match status" value="1"/>
</dbReference>
<accession>A0ABP8W3L3</accession>
<dbReference type="InterPro" id="IPR013120">
    <property type="entry name" value="FAR_NAD-bd"/>
</dbReference>
<dbReference type="RefSeq" id="WP_345376316.1">
    <property type="nucleotide sequence ID" value="NZ_BAABLM010000005.1"/>
</dbReference>
<proteinExistence type="predicted"/>
<dbReference type="EMBL" id="BAABLM010000005">
    <property type="protein sequence ID" value="GAA4679593.1"/>
    <property type="molecule type" value="Genomic_DNA"/>
</dbReference>
<name>A0ABP8W3L3_9MICO</name>
<dbReference type="InterPro" id="IPR036412">
    <property type="entry name" value="HAD-like_sf"/>
</dbReference>
<dbReference type="Pfam" id="PF07993">
    <property type="entry name" value="NAD_binding_4"/>
    <property type="match status" value="1"/>
</dbReference>
<feature type="domain" description="Thioester reductase (TE)" evidence="1">
    <location>
        <begin position="28"/>
        <end position="343"/>
    </location>
</feature>
<evidence type="ECO:0000313" key="3">
    <source>
        <dbReference type="Proteomes" id="UP001501295"/>
    </source>
</evidence>
<dbReference type="Pfam" id="PF12710">
    <property type="entry name" value="HAD"/>
    <property type="match status" value="1"/>
</dbReference>
<dbReference type="PANTHER" id="PTHR11011:SF45">
    <property type="entry name" value="FATTY ACYL-COA REDUCTASE CG8306-RELATED"/>
    <property type="match status" value="1"/>
</dbReference>
<gene>
    <name evidence="2" type="ORF">GCM10025780_25860</name>
</gene>
<dbReference type="InterPro" id="IPR036291">
    <property type="entry name" value="NAD(P)-bd_dom_sf"/>
</dbReference>
<evidence type="ECO:0000313" key="2">
    <source>
        <dbReference type="EMBL" id="GAA4679593.1"/>
    </source>
</evidence>
<keyword evidence="2" id="KW-0378">Hydrolase</keyword>
<comment type="caution">
    <text evidence="2">The sequence shown here is derived from an EMBL/GenBank/DDBJ whole genome shotgun (WGS) entry which is preliminary data.</text>
</comment>
<organism evidence="2 3">
    <name type="scientific">Frondihabitans cladoniiphilus</name>
    <dbReference type="NCBI Taxonomy" id="715785"/>
    <lineage>
        <taxon>Bacteria</taxon>
        <taxon>Bacillati</taxon>
        <taxon>Actinomycetota</taxon>
        <taxon>Actinomycetes</taxon>
        <taxon>Micrococcales</taxon>
        <taxon>Microbacteriaceae</taxon>
        <taxon>Frondihabitans</taxon>
    </lineage>
</organism>
<dbReference type="Proteomes" id="UP001501295">
    <property type="component" value="Unassembled WGS sequence"/>
</dbReference>
<sequence>MSDASSRPTGPSIPLSPNHDLGSARVLLTGGTGFVGQAILERLLADHPDTTIWLLIRPKSGTPGVNRLRHLLRKPVFKSWRERVGDDEVERAVTERLRVLDGGLDTVPPLPADLDVVIHSASSVSFDPPIDQAFETNVGGAVGLYEALLASGGDPHVVHVSTAYVGGLRKGLFPEASLTHDVDWRAEFGAAREARARAELSSRQPEVLRRFVAEARAKHGKEGPLAVSREAETARGEWVKAKLVDAGRMRAESLGWTDVYTLTKAFAERAAEQLWAAAGHRLSVVRPAIVESALRHPFPGWIDGFKVADPLIMAYGRGMLPEFPGVPDSVLDVIPVDFVVNVILLVAANPSPPTDPAYFHASSGAGNPLPIHRMFSNLSMFFTAHPLPDADKGTIQAPTWRFPGERKIQRVVRLQARLNDARESVFMRLPSTTRTRDALASVDQRRSDLESLQSLTDLYRHYIQSEIIFDDTRTRALQAALVASAPAEVSGDIGFDVTDIDWEDYFQNVHIPAITTMTRAFTVRAASASKPDAALPVRSDVVAVFDLEGTVVDSNIVEQYLWVRSSGFGKAAWPAEVASLLASLPGYLRAEQRDRGEFIRAFLRRYEGMPVARLQEVVARSFGQTMLRHTMPEALARIAEHRAAGHRTVLVTGSIGTLVAPLAELFDEVVAGTMHQRDGVFTGYLDQPPLVDEARAAWLQRYAQRNGLDLSASYGYGDSHADLVWLELLGHPSAINPDANLSREALRRRWRIRDWKRGPYELTARYMEQARLKAAQSKGVEGTE</sequence>
<dbReference type="InterPro" id="IPR026055">
    <property type="entry name" value="FAR"/>
</dbReference>
<protein>
    <submittedName>
        <fullName evidence="2">HAD-IB family hydrolase</fullName>
    </submittedName>
</protein>
<evidence type="ECO:0000259" key="1">
    <source>
        <dbReference type="Pfam" id="PF07993"/>
    </source>
</evidence>
<dbReference type="SUPFAM" id="SSF56784">
    <property type="entry name" value="HAD-like"/>
    <property type="match status" value="1"/>
</dbReference>
<dbReference type="Gene3D" id="1.20.1440.100">
    <property type="entry name" value="SG protein - dephosphorylation function"/>
    <property type="match status" value="1"/>
</dbReference>
<dbReference type="GO" id="GO:0016787">
    <property type="term" value="F:hydrolase activity"/>
    <property type="evidence" value="ECO:0007669"/>
    <property type="project" value="UniProtKB-KW"/>
</dbReference>
<dbReference type="InterPro" id="IPR023214">
    <property type="entry name" value="HAD_sf"/>
</dbReference>
<dbReference type="PANTHER" id="PTHR11011">
    <property type="entry name" value="MALE STERILITY PROTEIN 2-RELATED"/>
    <property type="match status" value="1"/>
</dbReference>
<dbReference type="NCBIfam" id="TIGR01490">
    <property type="entry name" value="HAD-SF-IB-hyp1"/>
    <property type="match status" value="1"/>
</dbReference>
<dbReference type="SUPFAM" id="SSF51735">
    <property type="entry name" value="NAD(P)-binding Rossmann-fold domains"/>
    <property type="match status" value="1"/>
</dbReference>
<keyword evidence="3" id="KW-1185">Reference proteome</keyword>
<dbReference type="InterPro" id="IPR006385">
    <property type="entry name" value="HAD_hydro_SerB1"/>
</dbReference>
<dbReference type="Gene3D" id="3.40.50.720">
    <property type="entry name" value="NAD(P)-binding Rossmann-like Domain"/>
    <property type="match status" value="1"/>
</dbReference>